<dbReference type="AlphaFoldDB" id="A0A5J5FA18"/>
<gene>
    <name evidence="2" type="ORF">FN846DRAFT_886245</name>
</gene>
<feature type="compositionally biased region" description="Acidic residues" evidence="1">
    <location>
        <begin position="108"/>
        <end position="132"/>
    </location>
</feature>
<dbReference type="EMBL" id="VXIS01000010">
    <property type="protein sequence ID" value="KAA8913984.1"/>
    <property type="molecule type" value="Genomic_DNA"/>
</dbReference>
<evidence type="ECO:0000313" key="2">
    <source>
        <dbReference type="EMBL" id="KAA8913984.1"/>
    </source>
</evidence>
<comment type="caution">
    <text evidence="2">The sequence shown here is derived from an EMBL/GenBank/DDBJ whole genome shotgun (WGS) entry which is preliminary data.</text>
</comment>
<sequence>MSEKYCNLCPHVSHEKNFARHMRMVSQSDHSILARPDKRTEAPHVLVCPADWCALHVDFNRAEKYATKSAGWLKCGCKQRLRIGTSADWWTTLTVARGSLTLQLADQPGEEWEAEEPEAEEPQAEMSSEDESEHGNELAVLQILTLNGQVQQPDLPAEHELAGNKTEVVDDVAASPAEGGLAGNESEVVEYDEDFDDFATLLAKLDVVGNKTEDQSRFRLRGYGSLPAVGAYSSNPSLPPRFITLPGPVDPELLNSLVCQQRAEEDRQRQLQQQDNSVPADEGAREIATWDKALFGRRVTSIACTASCRRIRPLAGLQDRTRSLTVRMSMASLLANRHADHPLVLFLRGQSDSGKTWLTRKLLEPLEGADISITSFEGGAATRTIPPPDDKRRAVKLTKRLLDEMPKWSKTAQTAANESSSRAVVGYRMDGLLWIDMPGDEVVRERPQETKMISATNMAVLATLDDFHNTGKATKVSTTPVSNRAAEFFLNTRRIPGVRVLVATVLRDTDVSNPKALAPLQDRFQGQRSQQR</sequence>
<evidence type="ECO:0000313" key="3">
    <source>
        <dbReference type="Proteomes" id="UP000326924"/>
    </source>
</evidence>
<feature type="region of interest" description="Disordered" evidence="1">
    <location>
        <begin position="107"/>
        <end position="134"/>
    </location>
</feature>
<evidence type="ECO:0000256" key="1">
    <source>
        <dbReference type="SAM" id="MobiDB-lite"/>
    </source>
</evidence>
<organism evidence="2 3">
    <name type="scientific">Sphaerosporella brunnea</name>
    <dbReference type="NCBI Taxonomy" id="1250544"/>
    <lineage>
        <taxon>Eukaryota</taxon>
        <taxon>Fungi</taxon>
        <taxon>Dikarya</taxon>
        <taxon>Ascomycota</taxon>
        <taxon>Pezizomycotina</taxon>
        <taxon>Pezizomycetes</taxon>
        <taxon>Pezizales</taxon>
        <taxon>Pyronemataceae</taxon>
        <taxon>Sphaerosporella</taxon>
    </lineage>
</organism>
<accession>A0A5J5FA18</accession>
<name>A0A5J5FA18_9PEZI</name>
<dbReference type="Proteomes" id="UP000326924">
    <property type="component" value="Unassembled WGS sequence"/>
</dbReference>
<protein>
    <submittedName>
        <fullName evidence="2">Uncharacterized protein</fullName>
    </submittedName>
</protein>
<keyword evidence="3" id="KW-1185">Reference proteome</keyword>
<dbReference type="InParanoid" id="A0A5J5FA18"/>
<reference evidence="2 3" key="1">
    <citation type="submission" date="2019-09" db="EMBL/GenBank/DDBJ databases">
        <title>Draft genome of the ectomycorrhizal ascomycete Sphaerosporella brunnea.</title>
        <authorList>
            <consortium name="DOE Joint Genome Institute"/>
            <person name="Benucci G.M."/>
            <person name="Marozzi G."/>
            <person name="Antonielli L."/>
            <person name="Sanchez S."/>
            <person name="Marco P."/>
            <person name="Wang X."/>
            <person name="Falini L.B."/>
            <person name="Barry K."/>
            <person name="Haridas S."/>
            <person name="Lipzen A."/>
            <person name="Labutti K."/>
            <person name="Grigoriev I.V."/>
            <person name="Murat C."/>
            <person name="Martin F."/>
            <person name="Albertini E."/>
            <person name="Donnini D."/>
            <person name="Bonito G."/>
        </authorList>
    </citation>
    <scope>NUCLEOTIDE SEQUENCE [LARGE SCALE GENOMIC DNA]</scope>
    <source>
        <strain evidence="2 3">Sb_GMNB300</strain>
    </source>
</reference>
<feature type="region of interest" description="Disordered" evidence="1">
    <location>
        <begin position="264"/>
        <end position="283"/>
    </location>
</feature>
<proteinExistence type="predicted"/>